<dbReference type="InterPro" id="IPR004399">
    <property type="entry name" value="HMP/HMP-P_kinase_dom"/>
</dbReference>
<keyword evidence="4" id="KW-0808">Transferase</keyword>
<comment type="pathway">
    <text evidence="1">Cofactor biosynthesis; thiamine diphosphate biosynthesis.</text>
</comment>
<evidence type="ECO:0000259" key="3">
    <source>
        <dbReference type="Pfam" id="PF08543"/>
    </source>
</evidence>
<protein>
    <recommendedName>
        <fullName evidence="2">hydroxymethylpyrimidine kinase</fullName>
        <ecNumber evidence="2">2.7.1.49</ecNumber>
    </recommendedName>
</protein>
<dbReference type="PANTHER" id="PTHR20858:SF17">
    <property type="entry name" value="HYDROXYMETHYLPYRIMIDINE_PHOSPHOMETHYLPYRIMIDINE KINASE THI20-RELATED"/>
    <property type="match status" value="1"/>
</dbReference>
<dbReference type="eggNOG" id="COG0351">
    <property type="taxonomic scope" value="Bacteria"/>
</dbReference>
<proteinExistence type="predicted"/>
<keyword evidence="5" id="KW-1185">Reference proteome</keyword>
<dbReference type="AlphaFoldDB" id="A0A016QNX0"/>
<keyword evidence="4" id="KW-0418">Kinase</keyword>
<dbReference type="SUPFAM" id="SSF53613">
    <property type="entry name" value="Ribokinase-like"/>
    <property type="match status" value="1"/>
</dbReference>
<gene>
    <name evidence="4" type="ORF">DEIPH_ctg032orf0012</name>
</gene>
<name>A0A016QNX0_9DEIO</name>
<dbReference type="Pfam" id="PF08543">
    <property type="entry name" value="Phos_pyr_kin"/>
    <property type="match status" value="1"/>
</dbReference>
<dbReference type="Gene3D" id="3.40.1190.20">
    <property type="match status" value="1"/>
</dbReference>
<dbReference type="STRING" id="1476583.DEIPH_ctg032orf0012"/>
<evidence type="ECO:0000313" key="4">
    <source>
        <dbReference type="EMBL" id="EYB67778.1"/>
    </source>
</evidence>
<dbReference type="Proteomes" id="UP000020492">
    <property type="component" value="Unassembled WGS sequence"/>
</dbReference>
<dbReference type="CDD" id="cd01169">
    <property type="entry name" value="HMPP_kinase"/>
    <property type="match status" value="1"/>
</dbReference>
<evidence type="ECO:0000256" key="1">
    <source>
        <dbReference type="ARBA" id="ARBA00004948"/>
    </source>
</evidence>
<evidence type="ECO:0000313" key="5">
    <source>
        <dbReference type="Proteomes" id="UP000020492"/>
    </source>
</evidence>
<dbReference type="PATRIC" id="fig|1476583.3.peg.2075"/>
<dbReference type="InterPro" id="IPR013749">
    <property type="entry name" value="PM/HMP-P_kinase-1"/>
</dbReference>
<organism evidence="4 5">
    <name type="scientific">Deinococcus phoenicis</name>
    <dbReference type="NCBI Taxonomy" id="1476583"/>
    <lineage>
        <taxon>Bacteria</taxon>
        <taxon>Thermotogati</taxon>
        <taxon>Deinococcota</taxon>
        <taxon>Deinococci</taxon>
        <taxon>Deinococcales</taxon>
        <taxon>Deinococcaceae</taxon>
        <taxon>Deinococcus</taxon>
    </lineage>
</organism>
<comment type="caution">
    <text evidence="4">The sequence shown here is derived from an EMBL/GenBank/DDBJ whole genome shotgun (WGS) entry which is preliminary data.</text>
</comment>
<accession>A0A016QNX0</accession>
<dbReference type="EMBL" id="JHAC01000032">
    <property type="protein sequence ID" value="EYB67778.1"/>
    <property type="molecule type" value="Genomic_DNA"/>
</dbReference>
<dbReference type="GO" id="GO:0008972">
    <property type="term" value="F:phosphomethylpyrimidine kinase activity"/>
    <property type="evidence" value="ECO:0007669"/>
    <property type="project" value="InterPro"/>
</dbReference>
<dbReference type="GO" id="GO:0008902">
    <property type="term" value="F:hydroxymethylpyrimidine kinase activity"/>
    <property type="evidence" value="ECO:0007669"/>
    <property type="project" value="UniProtKB-EC"/>
</dbReference>
<sequence length="255" mass="26064">MTRVPVALTIAGSDSGGGAGIQADLKTFEAHGVFGTSALTVVTAQNTLGVRAVQALPPELVTAQLEAVLDDFPVAAVKTGALGNAGIVHAVAEVLRGRGLPLVVDPVLLAKSGDALLEPEAARVLVEELFPLATLVTPNLPEAGALFGADLPAHLPLLLKGGHAGGETVTDELRTPDVHLRLEAPRQSTRHTHGTGCTLSAAITAHLARGLELSRAVREAHAYVQAALRAAPELGAGYGPLGHALGERVGRTPAR</sequence>
<dbReference type="EC" id="2.7.1.49" evidence="2"/>
<dbReference type="RefSeq" id="WP_152544895.1">
    <property type="nucleotide sequence ID" value="NZ_JHAC01000032.1"/>
</dbReference>
<dbReference type="GO" id="GO:0005829">
    <property type="term" value="C:cytosol"/>
    <property type="evidence" value="ECO:0007669"/>
    <property type="project" value="TreeGrafter"/>
</dbReference>
<dbReference type="GO" id="GO:0009228">
    <property type="term" value="P:thiamine biosynthetic process"/>
    <property type="evidence" value="ECO:0007669"/>
    <property type="project" value="InterPro"/>
</dbReference>
<evidence type="ECO:0000256" key="2">
    <source>
        <dbReference type="ARBA" id="ARBA00012135"/>
    </source>
</evidence>
<reference evidence="4 5" key="1">
    <citation type="submission" date="2014-03" db="EMBL/GenBank/DDBJ databases">
        <title>Draft genome sequence of Deinococcus phoenicis 1P10ME.</title>
        <authorList>
            <person name="Stepanov V.G."/>
            <person name="Vaishampayan P."/>
            <person name="Venkateswaran K."/>
            <person name="Fox G.E."/>
        </authorList>
    </citation>
    <scope>NUCLEOTIDE SEQUENCE [LARGE SCALE GENOMIC DNA]</scope>
    <source>
        <strain evidence="4 5">1P10ME</strain>
    </source>
</reference>
<dbReference type="PANTHER" id="PTHR20858">
    <property type="entry name" value="PHOSPHOMETHYLPYRIMIDINE KINASE"/>
    <property type="match status" value="1"/>
</dbReference>
<dbReference type="InterPro" id="IPR029056">
    <property type="entry name" value="Ribokinase-like"/>
</dbReference>
<feature type="domain" description="Pyridoxamine kinase/Phosphomethylpyrimidine kinase" evidence="3">
    <location>
        <begin position="14"/>
        <end position="241"/>
    </location>
</feature>